<dbReference type="Proteomes" id="UP001162889">
    <property type="component" value="Unassembled WGS sequence"/>
</dbReference>
<dbReference type="Gene3D" id="3.30.559.10">
    <property type="entry name" value="Chloramphenicol acetyltransferase-like domain"/>
    <property type="match status" value="1"/>
</dbReference>
<feature type="domain" description="Carrier" evidence="1">
    <location>
        <begin position="1012"/>
        <end position="1047"/>
    </location>
</feature>
<dbReference type="Pfam" id="PF00668">
    <property type="entry name" value="Condensation"/>
    <property type="match status" value="1"/>
</dbReference>
<evidence type="ECO:0000313" key="3">
    <source>
        <dbReference type="Proteomes" id="UP001162889"/>
    </source>
</evidence>
<dbReference type="Pfam" id="PF13193">
    <property type="entry name" value="AMP-binding_C"/>
    <property type="match status" value="1"/>
</dbReference>
<keyword evidence="3" id="KW-1185">Reference proteome</keyword>
<feature type="non-terminal residue" evidence="2">
    <location>
        <position position="1047"/>
    </location>
</feature>
<dbReference type="InterPro" id="IPR045851">
    <property type="entry name" value="AMP-bd_C_sf"/>
</dbReference>
<dbReference type="CDD" id="cd19531">
    <property type="entry name" value="LCL_NRPS-like"/>
    <property type="match status" value="1"/>
</dbReference>
<dbReference type="EMBL" id="JALJZU010000026">
    <property type="protein sequence ID" value="MCP2012687.1"/>
    <property type="molecule type" value="Genomic_DNA"/>
</dbReference>
<comment type="caution">
    <text evidence="2">The sequence shown here is derived from an EMBL/GenBank/DDBJ whole genome shotgun (WGS) entry which is preliminary data.</text>
</comment>
<dbReference type="Pfam" id="PF00501">
    <property type="entry name" value="AMP-binding"/>
    <property type="match status" value="1"/>
</dbReference>
<organism evidence="2 3">
    <name type="scientific">Duganella violaceipulchra</name>
    <dbReference type="NCBI Taxonomy" id="2849652"/>
    <lineage>
        <taxon>Bacteria</taxon>
        <taxon>Pseudomonadati</taxon>
        <taxon>Pseudomonadota</taxon>
        <taxon>Betaproteobacteria</taxon>
        <taxon>Burkholderiales</taxon>
        <taxon>Oxalobacteraceae</taxon>
        <taxon>Telluria group</taxon>
        <taxon>Duganella</taxon>
    </lineage>
</organism>
<dbReference type="InterPro" id="IPR023213">
    <property type="entry name" value="CAT-like_dom_sf"/>
</dbReference>
<dbReference type="InterPro" id="IPR009081">
    <property type="entry name" value="PP-bd_ACP"/>
</dbReference>
<sequence length="1047" mass="111957">MNDANLNACAPLPSDAAHHANAAPAGAPTAAPRGARLPLSWAQQRLWFLSQFDPATAAAYHMRFTLRLSGALDVPALRAALARIVARHESLRTSFPDCGDGPQQRIADAASGFPLSECDLRGATPAALDAEQGDADADAGRPFDLANGPLIRGRLVRLDEDQYLLRMVQHHIISDGWSMGVLMRELQVLYGAFSRGQADPLPPLAIQYADYALWQRQWLSGALLREQGAFWHAQLAGAPALLAYPTDRPRPATPSYRADSVALRLPAALTARLRTLAQRHNTTLFMILLAAWSVLLSRMAGQDQVVIGTPVANRARPEVEPLIGFFVNTLALRVRLDDAPTVAQLLAQVKATTLGAYSHQDLPFEQVVELLQPQRSPGHSTVFQAMLTLDNTPYDGDLELPGLRLSHQSADNRHTPFDLSLVLAGAGDTLAGVLNYATDLYDRASMERHVDYLFNVLGSMLADDQQPVGQLQLMSPAQRRQLRVDFNATAADFPAHRLIHQLFEAHSAARPQAPAARCGALQLSYEQLNRRANQLAHTLLARGVRPDQRVALCVERGLDMLVGVLAILKSGACYVPLDPALPPTRLAYMLADSGPVALVTAAALLPRLAADGLPALCLDADADLIAAAPDGNPDAAALGQRSTQLAYVIYTSGSTGQPKGVMVEHRSVVNFLTAMADTPGMAQHDTLLAVTTLSFDIAALELFLPLISGAQLVIADQAEVTDGALLAAALAQHKITRMQATPATWRLLLASGWQGAAGLTLLCGGEALPAELAAQLAARADAVWNLYGPTETTIWSCCQRVAARRPGAAFEAIGLPIANTRIYLLDGSLQPVPIGATGQLYIGGAGVARGYLNRPELTAERFIADPYDASPDARLYQTGDLGRYLADGRLEYLGRNDFQVKIRGFRIELGEIEARLAACDGVREAVVVARDDGAGDLRLVAYLLAEAGAPQSAAALDPATLRAALATRLADYMLPAAYVVLAALPLTPNGKLDRNALPAPGQDAVAARRYQAPQGPAETMLAAVWAELLGLEQVGRDDHFFELGGHS</sequence>
<dbReference type="PANTHER" id="PTHR45527:SF1">
    <property type="entry name" value="FATTY ACID SYNTHASE"/>
    <property type="match status" value="1"/>
</dbReference>
<dbReference type="InterPro" id="IPR001242">
    <property type="entry name" value="Condensation_dom"/>
</dbReference>
<proteinExistence type="predicted"/>
<protein>
    <submittedName>
        <fullName evidence="2">Amino acid adenylation domain-containing protein</fullName>
    </submittedName>
</protein>
<dbReference type="InterPro" id="IPR000873">
    <property type="entry name" value="AMP-dep_synth/lig_dom"/>
</dbReference>
<name>A0ABT1GUM4_9BURK</name>
<dbReference type="InterPro" id="IPR025110">
    <property type="entry name" value="AMP-bd_C"/>
</dbReference>
<dbReference type="SUPFAM" id="SSF56801">
    <property type="entry name" value="Acetyl-CoA synthetase-like"/>
    <property type="match status" value="1"/>
</dbReference>
<gene>
    <name evidence="2" type="ORF">L1274_006458</name>
</gene>
<dbReference type="RefSeq" id="WP_262311821.1">
    <property type="nucleotide sequence ID" value="NZ_JALJZU010000026.1"/>
</dbReference>
<dbReference type="PROSITE" id="PS00455">
    <property type="entry name" value="AMP_BINDING"/>
    <property type="match status" value="1"/>
</dbReference>
<dbReference type="InterPro" id="IPR036736">
    <property type="entry name" value="ACP-like_sf"/>
</dbReference>
<dbReference type="Gene3D" id="3.30.559.30">
    <property type="entry name" value="Nonribosomal peptide synthetase, condensation domain"/>
    <property type="match status" value="1"/>
</dbReference>
<dbReference type="PANTHER" id="PTHR45527">
    <property type="entry name" value="NONRIBOSOMAL PEPTIDE SYNTHETASE"/>
    <property type="match status" value="1"/>
</dbReference>
<evidence type="ECO:0000259" key="1">
    <source>
        <dbReference type="PROSITE" id="PS50075"/>
    </source>
</evidence>
<evidence type="ECO:0000313" key="2">
    <source>
        <dbReference type="EMBL" id="MCP2012687.1"/>
    </source>
</evidence>
<dbReference type="PROSITE" id="PS50075">
    <property type="entry name" value="CARRIER"/>
    <property type="match status" value="1"/>
</dbReference>
<accession>A0ABT1GUM4</accession>
<reference evidence="2" key="1">
    <citation type="submission" date="2022-03" db="EMBL/GenBank/DDBJ databases">
        <title>Genome Encyclopedia of Bacteria and Archaea VI: Functional Genomics of Type Strains.</title>
        <authorList>
            <person name="Whitman W."/>
        </authorList>
    </citation>
    <scope>NUCLEOTIDE SEQUENCE</scope>
    <source>
        <strain evidence="2">HSC-15S17</strain>
    </source>
</reference>
<dbReference type="CDD" id="cd05930">
    <property type="entry name" value="A_NRPS"/>
    <property type="match status" value="1"/>
</dbReference>
<dbReference type="Gene3D" id="1.10.1200.10">
    <property type="entry name" value="ACP-like"/>
    <property type="match status" value="1"/>
</dbReference>
<dbReference type="Gene3D" id="3.30.300.30">
    <property type="match status" value="1"/>
</dbReference>
<dbReference type="Gene3D" id="3.40.50.980">
    <property type="match status" value="2"/>
</dbReference>
<dbReference type="Gene3D" id="2.30.38.10">
    <property type="entry name" value="Luciferase, Domain 3"/>
    <property type="match status" value="1"/>
</dbReference>
<dbReference type="InterPro" id="IPR020845">
    <property type="entry name" value="AMP-binding_CS"/>
</dbReference>
<dbReference type="InterPro" id="IPR010071">
    <property type="entry name" value="AA_adenyl_dom"/>
</dbReference>
<dbReference type="NCBIfam" id="TIGR01733">
    <property type="entry name" value="AA-adenyl-dom"/>
    <property type="match status" value="1"/>
</dbReference>
<dbReference type="SUPFAM" id="SSF52777">
    <property type="entry name" value="CoA-dependent acyltransferases"/>
    <property type="match status" value="2"/>
</dbReference>